<proteinExistence type="predicted"/>
<dbReference type="Proteomes" id="UP001152320">
    <property type="component" value="Chromosome 3"/>
</dbReference>
<evidence type="ECO:0000313" key="2">
    <source>
        <dbReference type="EMBL" id="KAJ8046064.1"/>
    </source>
</evidence>
<comment type="caution">
    <text evidence="2">The sequence shown here is derived from an EMBL/GenBank/DDBJ whole genome shotgun (WGS) entry which is preliminary data.</text>
</comment>
<accession>A0A9Q1HGV4</accession>
<dbReference type="AlphaFoldDB" id="A0A9Q1HGV4"/>
<name>A0A9Q1HGV4_HOLLE</name>
<dbReference type="EMBL" id="JAIZAY010000003">
    <property type="protein sequence ID" value="KAJ8046064.1"/>
    <property type="molecule type" value="Genomic_DNA"/>
</dbReference>
<gene>
    <name evidence="2" type="ORF">HOLleu_09234</name>
</gene>
<protein>
    <submittedName>
        <fullName evidence="2">Uncharacterized protein</fullName>
    </submittedName>
</protein>
<sequence>MVTWGHRRSKSENLVDTISRGRKLGCISYLLCRCVMLRRKTLLFLVGVKGHLGSPGSNSDNHVNTISQGWKHG</sequence>
<feature type="compositionally biased region" description="Polar residues" evidence="1">
    <location>
        <begin position="55"/>
        <end position="73"/>
    </location>
</feature>
<evidence type="ECO:0000313" key="3">
    <source>
        <dbReference type="Proteomes" id="UP001152320"/>
    </source>
</evidence>
<keyword evidence="3" id="KW-1185">Reference proteome</keyword>
<reference evidence="2" key="1">
    <citation type="submission" date="2021-10" db="EMBL/GenBank/DDBJ databases">
        <title>Tropical sea cucumber genome reveals ecological adaptation and Cuvierian tubules defense mechanism.</title>
        <authorList>
            <person name="Chen T."/>
        </authorList>
    </citation>
    <scope>NUCLEOTIDE SEQUENCE</scope>
    <source>
        <strain evidence="2">Nanhai2018</strain>
        <tissue evidence="2">Muscle</tissue>
    </source>
</reference>
<evidence type="ECO:0000256" key="1">
    <source>
        <dbReference type="SAM" id="MobiDB-lite"/>
    </source>
</evidence>
<feature type="region of interest" description="Disordered" evidence="1">
    <location>
        <begin position="53"/>
        <end position="73"/>
    </location>
</feature>
<organism evidence="2 3">
    <name type="scientific">Holothuria leucospilota</name>
    <name type="common">Black long sea cucumber</name>
    <name type="synonym">Mertensiothuria leucospilota</name>
    <dbReference type="NCBI Taxonomy" id="206669"/>
    <lineage>
        <taxon>Eukaryota</taxon>
        <taxon>Metazoa</taxon>
        <taxon>Echinodermata</taxon>
        <taxon>Eleutherozoa</taxon>
        <taxon>Echinozoa</taxon>
        <taxon>Holothuroidea</taxon>
        <taxon>Aspidochirotacea</taxon>
        <taxon>Aspidochirotida</taxon>
        <taxon>Holothuriidae</taxon>
        <taxon>Holothuria</taxon>
    </lineage>
</organism>